<dbReference type="GO" id="GO:0006355">
    <property type="term" value="P:regulation of DNA-templated transcription"/>
    <property type="evidence" value="ECO:0007669"/>
    <property type="project" value="UniProtKB-ARBA"/>
</dbReference>
<feature type="domain" description="JmjN" evidence="11">
    <location>
        <begin position="28"/>
        <end position="69"/>
    </location>
</feature>
<dbReference type="Pfam" id="PF00628">
    <property type="entry name" value="PHD"/>
    <property type="match status" value="2"/>
</dbReference>
<dbReference type="EMBL" id="JAHUZN010000008">
    <property type="protein sequence ID" value="KAG8486796.1"/>
    <property type="molecule type" value="Genomic_DNA"/>
</dbReference>
<evidence type="ECO:0000256" key="4">
    <source>
        <dbReference type="ARBA" id="ARBA00022771"/>
    </source>
</evidence>
<dbReference type="InterPro" id="IPR001606">
    <property type="entry name" value="ARID_dom"/>
</dbReference>
<dbReference type="Pfam" id="PF01388">
    <property type="entry name" value="ARID"/>
    <property type="match status" value="1"/>
</dbReference>
<reference evidence="13 14" key="1">
    <citation type="journal article" date="2021" name="bioRxiv">
        <title>The Gossypium anomalum genome as a resource for cotton improvement and evolutionary analysis of hybrid incompatibility.</title>
        <authorList>
            <person name="Grover C.E."/>
            <person name="Yuan D."/>
            <person name="Arick M.A."/>
            <person name="Miller E.R."/>
            <person name="Hu G."/>
            <person name="Peterson D.G."/>
            <person name="Wendel J.F."/>
            <person name="Udall J.A."/>
        </authorList>
    </citation>
    <scope>NUCLEOTIDE SEQUENCE [LARGE SCALE GENOMIC DNA]</scope>
    <source>
        <strain evidence="13">JFW-Udall</strain>
        <tissue evidence="13">Leaf</tissue>
    </source>
</reference>
<dbReference type="PROSITE" id="PS51011">
    <property type="entry name" value="ARID"/>
    <property type="match status" value="1"/>
</dbReference>
<dbReference type="CDD" id="cd16100">
    <property type="entry name" value="ARID"/>
    <property type="match status" value="1"/>
</dbReference>
<evidence type="ECO:0000256" key="8">
    <source>
        <dbReference type="SAM" id="MobiDB-lite"/>
    </source>
</evidence>
<evidence type="ECO:0000259" key="10">
    <source>
        <dbReference type="PROSITE" id="PS51011"/>
    </source>
</evidence>
<sequence length="1935" mass="221424">MGKGRPRAVETGQNLTVSSTGSLNIQSGPVYYPSEEEFRDPLGYIYKIRPEAEPYGICKIVPPKTWNPPFSLNLDSFTFPTKTQAIHQLQARPASCDSKTFELEYNRFLEGHCGKKLKKRVIFEGEELDLCKLFNAVRRYGGYDKVVKGKKWGEVFRFVRSGKKISECAKHVLCQLYREHLYDYEGYYNRLNWERAKSYKRGINEDAKKEKKAKIYSSKRRRKNSDHRNVKVCKVEEEDHDQICEQCRSGLHGEVMLLCDRCNKGWHIYCLSPPLKQVPPGNWYCFECLNSDKDSFGFIPGKQFTLEAFRRLADRANKKWFGSGCASRVQIEKKFWEIVEGLAGDVEVMYGSDLDTSVHGSGFPRVNDQRPESVEPKAWDEYCKSPWNLNNLPKLKGSMLRAVHHNITGVMVPWLYIGMLFSAFCWHFEDHCFYSMNYLHWGEPKCWYSVPGSEASAFEKVMRDCLPDLFDAQPDLLFQLVTMLNPSVLRENGVPVYSVLQEPGNFVITFPRSYHGGFNLGLNCAEAVNFAPADWLPHGGSGAELYQLYRKAPVLSHEELLCVVAKSDWDKNASTYLRKELLRIYKKERTFRERLWLSGITRSSPMSPRRSPEFVGTEEDPTCIICKQYLYLSAVVCRCRPSAFVCLEHWEHLCECKSSKHCLLYRHTLAELADLVLIVDKHESEEMPQSDSLHRNISSFSELNSLKKKVKGAHVTHAQLAEQWLSQACKIFQSPFSGDAYTTLLKEAEQFLWAGAEMDSVRDVVKNLTAARKWVQGIRDCLSKIENWSPGGDFEKVAHKRVKKLLSVDPVPCNEPGYHKLKHCAEEANLLVHDIDAALSTFSKLDELELLYSRACSSSIHVEQSQKLSQKISLVKVWIDNARKAIFNEQPAAVEVDILYKLKTEILELQVEVQEKEMIFDLVSQAESCQARCRSLLSGSVTLKDVEVLLQEMASFSVNMPELALLKQYQIDASLWITKLNDILINIHQREDQQSVINELNRILEDGESLKIQVDELSLVKIELKKACCREKAINARNSKMALDFLQQLLADAVVLQIEREDLFLSLSRELAGALQWEERAKDILACKAQMSEFEDLIRFDDQLLSSFTSLSSIFCSVVVYDDTEFDLFRMSEDIVAIMPSLGDVKAAILVANSWLNNSKPFLEPDLSGSSASRSLLKLDDLKVHIAPSFSMSAEVIETNLRSLFYIFQELVSQSRFLKITFKQQNVLETILENSKRWQHDACSLLQDVECLYSVTDIGDGRSNGLILKIEHIVNLIESVSKAGLSFGLDFPEMPKLQNACSTLHWCSKVLSFCYLMPSYEDVESLMNISEQLSIMHSSCNLLSSLIFGAKWLKKVSEVISAPVKCNACKLTDAEEMLAAYQDISVAFPMMVAQLTEATCKHRLWQEQVHQFFSLELGERSWSQLMQLEEYGKASFFTCPEVDIVVSEVEKVEKWKQRCMDAVKTFAGDESSLLCALQKIVLTSSFVSQLYLIKFEFLPYCSCFIVDVVCSSHHIGVFPINSYHLQCLEYRRNNAEEAYTCSYCQLLVGGLIPPNRCGFLRHNGKYSDLNLLSDLRFVDEKFCVRIEEREILQQIVDQAYACKKCLTEMLDFEMSCYNKDQFTAVGKKLTTAWKAFGVAGLYDHQSYCDLERALARFSWRFQVARLLDALEKDLEKPSVQQIYQHLKEVCAIGKDWLLNHFLLWNHIFPYGQLAFRNDEQITYADMGDAMNISPEDHLRLKLSELKDIGLQWVDRAKKVAADCGALGLDGVYELITEGERLPVCLKKELELLRARSRLHCICRKPYDERSMIVCGRCDEWYHIRCVNLVFPPKVYICAACMPGTQHLVSSFDSLMDHERCTVEPKTPSPRHKKPRTGPKKSESSATQKMLIGDENGSGIGHLRWRNRKPFRRAAKKRAELDSLTSFFHRPQPIIT</sequence>
<dbReference type="InterPro" id="IPR003349">
    <property type="entry name" value="JmjN"/>
</dbReference>
<dbReference type="FunFam" id="2.60.120.650:FF:000078">
    <property type="entry name" value="Predicted protein"/>
    <property type="match status" value="1"/>
</dbReference>
<dbReference type="SMART" id="SM00501">
    <property type="entry name" value="BRIGHT"/>
    <property type="match status" value="1"/>
</dbReference>
<evidence type="ECO:0000259" key="12">
    <source>
        <dbReference type="PROSITE" id="PS51184"/>
    </source>
</evidence>
<feature type="domain" description="JmjC" evidence="12">
    <location>
        <begin position="381"/>
        <end position="547"/>
    </location>
</feature>
<feature type="region of interest" description="Disordered" evidence="8">
    <location>
        <begin position="1861"/>
        <end position="1898"/>
    </location>
</feature>
<dbReference type="GO" id="GO:0003677">
    <property type="term" value="F:DNA binding"/>
    <property type="evidence" value="ECO:0007669"/>
    <property type="project" value="InterPro"/>
</dbReference>
<accession>A0A8J5YXA1</accession>
<dbReference type="InterPro" id="IPR019787">
    <property type="entry name" value="Znf_PHD-finger"/>
</dbReference>
<dbReference type="PANTHER" id="PTHR10694:SF133">
    <property type="entry name" value="LYSINE-SPECIFIC DEMETHYLASE JMJ17"/>
    <property type="match status" value="1"/>
</dbReference>
<feature type="domain" description="PHD-type" evidence="9">
    <location>
        <begin position="241"/>
        <end position="291"/>
    </location>
</feature>
<dbReference type="PROSITE" id="PS01359">
    <property type="entry name" value="ZF_PHD_1"/>
    <property type="match status" value="2"/>
</dbReference>
<comment type="caution">
    <text evidence="13">The sequence shown here is derived from an EMBL/GenBank/DDBJ whole genome shotgun (WGS) entry which is preliminary data.</text>
</comment>
<dbReference type="InterPro" id="IPR004198">
    <property type="entry name" value="Znf_C5HC2"/>
</dbReference>
<evidence type="ECO:0000313" key="14">
    <source>
        <dbReference type="Proteomes" id="UP000701853"/>
    </source>
</evidence>
<evidence type="ECO:0000259" key="9">
    <source>
        <dbReference type="PROSITE" id="PS50016"/>
    </source>
</evidence>
<dbReference type="PROSITE" id="PS51184">
    <property type="entry name" value="JMJC"/>
    <property type="match status" value="1"/>
</dbReference>
<dbReference type="SMART" id="SM01014">
    <property type="entry name" value="ARID"/>
    <property type="match status" value="1"/>
</dbReference>
<dbReference type="PANTHER" id="PTHR10694">
    <property type="entry name" value="LYSINE-SPECIFIC DEMETHYLASE"/>
    <property type="match status" value="1"/>
</dbReference>
<dbReference type="GO" id="GO:0000785">
    <property type="term" value="C:chromatin"/>
    <property type="evidence" value="ECO:0007669"/>
    <property type="project" value="TreeGrafter"/>
</dbReference>
<dbReference type="SUPFAM" id="SSF51197">
    <property type="entry name" value="Clavaminate synthase-like"/>
    <property type="match status" value="1"/>
</dbReference>
<dbReference type="InterPro" id="IPR013637">
    <property type="entry name" value="Lys_sp_deMease-like_dom"/>
</dbReference>
<evidence type="ECO:0000256" key="3">
    <source>
        <dbReference type="ARBA" id="ARBA00022737"/>
    </source>
</evidence>
<dbReference type="Pfam" id="PF02928">
    <property type="entry name" value="zf-C5HC2"/>
    <property type="match status" value="1"/>
</dbReference>
<dbReference type="InterPro" id="IPR013083">
    <property type="entry name" value="Znf_RING/FYVE/PHD"/>
</dbReference>
<feature type="compositionally biased region" description="Basic residues" evidence="8">
    <location>
        <begin position="1868"/>
        <end position="1878"/>
    </location>
</feature>
<evidence type="ECO:0000256" key="7">
    <source>
        <dbReference type="PROSITE-ProRule" id="PRU00146"/>
    </source>
</evidence>
<dbReference type="PROSITE" id="PS51183">
    <property type="entry name" value="JMJN"/>
    <property type="match status" value="1"/>
</dbReference>
<dbReference type="Pfam" id="PF02375">
    <property type="entry name" value="JmjN"/>
    <property type="match status" value="1"/>
</dbReference>
<keyword evidence="4 7" id="KW-0863">Zinc-finger</keyword>
<dbReference type="Pfam" id="PF02373">
    <property type="entry name" value="JmjC"/>
    <property type="match status" value="1"/>
</dbReference>
<comment type="subcellular location">
    <subcellularLocation>
        <location evidence="1">Nucleus</location>
    </subcellularLocation>
</comment>
<dbReference type="GO" id="GO:0005634">
    <property type="term" value="C:nucleus"/>
    <property type="evidence" value="ECO:0007669"/>
    <property type="project" value="UniProtKB-SubCell"/>
</dbReference>
<evidence type="ECO:0000256" key="6">
    <source>
        <dbReference type="ARBA" id="ARBA00023242"/>
    </source>
</evidence>
<dbReference type="CDD" id="cd15543">
    <property type="entry name" value="PHD_RSF1"/>
    <property type="match status" value="1"/>
</dbReference>
<dbReference type="InterPro" id="IPR001965">
    <property type="entry name" value="Znf_PHD"/>
</dbReference>
<dbReference type="PROSITE" id="PS50016">
    <property type="entry name" value="ZF_PHD_2"/>
    <property type="match status" value="1"/>
</dbReference>
<keyword evidence="2" id="KW-0479">Metal-binding</keyword>
<dbReference type="SMART" id="SM00249">
    <property type="entry name" value="PHD"/>
    <property type="match status" value="2"/>
</dbReference>
<evidence type="ECO:0000313" key="13">
    <source>
        <dbReference type="EMBL" id="KAG8486796.1"/>
    </source>
</evidence>
<dbReference type="SUPFAM" id="SSF57903">
    <property type="entry name" value="FYVE/PHD zinc finger"/>
    <property type="match status" value="2"/>
</dbReference>
<dbReference type="InterPro" id="IPR003347">
    <property type="entry name" value="JmjC_dom"/>
</dbReference>
<name>A0A8J5YXA1_9ROSI</name>
<keyword evidence="14" id="KW-1185">Reference proteome</keyword>
<dbReference type="Pfam" id="PF08429">
    <property type="entry name" value="PLU-1"/>
    <property type="match status" value="2"/>
</dbReference>
<gene>
    <name evidence="13" type="ORF">CXB51_020331</name>
</gene>
<protein>
    <submittedName>
        <fullName evidence="13">Uncharacterized protein</fullName>
    </submittedName>
</protein>
<keyword evidence="6" id="KW-0539">Nucleus</keyword>
<organism evidence="13 14">
    <name type="scientific">Gossypium anomalum</name>
    <dbReference type="NCBI Taxonomy" id="47600"/>
    <lineage>
        <taxon>Eukaryota</taxon>
        <taxon>Viridiplantae</taxon>
        <taxon>Streptophyta</taxon>
        <taxon>Embryophyta</taxon>
        <taxon>Tracheophyta</taxon>
        <taxon>Spermatophyta</taxon>
        <taxon>Magnoliopsida</taxon>
        <taxon>eudicotyledons</taxon>
        <taxon>Gunneridae</taxon>
        <taxon>Pentapetalae</taxon>
        <taxon>rosids</taxon>
        <taxon>malvids</taxon>
        <taxon>Malvales</taxon>
        <taxon>Malvaceae</taxon>
        <taxon>Malvoideae</taxon>
        <taxon>Gossypium</taxon>
    </lineage>
</organism>
<dbReference type="GO" id="GO:0008270">
    <property type="term" value="F:zinc ion binding"/>
    <property type="evidence" value="ECO:0007669"/>
    <property type="project" value="UniProtKB-KW"/>
</dbReference>
<dbReference type="InterPro" id="IPR011011">
    <property type="entry name" value="Znf_FYVE_PHD"/>
</dbReference>
<feature type="domain" description="ARID" evidence="10">
    <location>
        <begin position="95"/>
        <end position="189"/>
    </location>
</feature>
<dbReference type="Proteomes" id="UP000701853">
    <property type="component" value="Chromosome 8"/>
</dbReference>
<proteinExistence type="predicted"/>
<dbReference type="SMART" id="SM00558">
    <property type="entry name" value="JmjC"/>
    <property type="match status" value="1"/>
</dbReference>
<dbReference type="Gene3D" id="2.60.120.650">
    <property type="entry name" value="Cupin"/>
    <property type="match status" value="2"/>
</dbReference>
<evidence type="ECO:0000256" key="2">
    <source>
        <dbReference type="ARBA" id="ARBA00022723"/>
    </source>
</evidence>
<evidence type="ECO:0000256" key="5">
    <source>
        <dbReference type="ARBA" id="ARBA00022833"/>
    </source>
</evidence>
<dbReference type="OrthoDB" id="1678912at2759"/>
<dbReference type="GO" id="GO:0032452">
    <property type="term" value="F:histone demethylase activity"/>
    <property type="evidence" value="ECO:0007669"/>
    <property type="project" value="TreeGrafter"/>
</dbReference>
<keyword evidence="3" id="KW-0677">Repeat</keyword>
<dbReference type="InterPro" id="IPR019786">
    <property type="entry name" value="Zinc_finger_PHD-type_CS"/>
</dbReference>
<keyword evidence="5" id="KW-0862">Zinc</keyword>
<dbReference type="SMART" id="SM00545">
    <property type="entry name" value="JmjN"/>
    <property type="match status" value="1"/>
</dbReference>
<evidence type="ECO:0000256" key="1">
    <source>
        <dbReference type="ARBA" id="ARBA00004123"/>
    </source>
</evidence>
<dbReference type="Gene3D" id="3.30.40.10">
    <property type="entry name" value="Zinc/RING finger domain, C3HC4 (zinc finger)"/>
    <property type="match status" value="1"/>
</dbReference>
<dbReference type="InterPro" id="IPR036431">
    <property type="entry name" value="ARID_dom_sf"/>
</dbReference>
<dbReference type="FunFam" id="2.60.120.650:FF:000042">
    <property type="entry name" value="Transcription factor jumonji (JmjC) domain-containing protein"/>
    <property type="match status" value="1"/>
</dbReference>
<dbReference type="SUPFAM" id="SSF46774">
    <property type="entry name" value="ARID-like"/>
    <property type="match status" value="1"/>
</dbReference>
<evidence type="ECO:0000259" key="11">
    <source>
        <dbReference type="PROSITE" id="PS51183"/>
    </source>
</evidence>